<evidence type="ECO:0000313" key="2">
    <source>
        <dbReference type="Proteomes" id="UP000593766"/>
    </source>
</evidence>
<keyword evidence="2" id="KW-1185">Reference proteome</keyword>
<dbReference type="RefSeq" id="WP_193436291.1">
    <property type="nucleotide sequence ID" value="NZ_CP063144.1"/>
</dbReference>
<dbReference type="AlphaFoldDB" id="A0A7M1UU76"/>
<organism evidence="1 2">
    <name type="scientific">Thermosphaera chiliense</name>
    <dbReference type="NCBI Taxonomy" id="3402707"/>
    <lineage>
        <taxon>Archaea</taxon>
        <taxon>Thermoproteota</taxon>
        <taxon>Thermoprotei</taxon>
        <taxon>Desulfurococcales</taxon>
        <taxon>Desulfurococcaceae</taxon>
        <taxon>Thermosphaera</taxon>
    </lineage>
</organism>
<name>A0A7M1UU76_9CREN</name>
<reference evidence="1 2" key="1">
    <citation type="submission" date="2020-10" db="EMBL/GenBank/DDBJ databases">
        <title>Complete genome sequence of Thermosphaera aggregans strain 3507.</title>
        <authorList>
            <person name="Zayulina K.S."/>
            <person name="Elcheninov A.G."/>
            <person name="Toshchakov S.V."/>
            <person name="Kublanov I.V."/>
            <person name="Kochetkova T.V."/>
        </authorList>
    </citation>
    <scope>NUCLEOTIDE SEQUENCE [LARGE SCALE GENOMIC DNA]</scope>
    <source>
        <strain evidence="1 2">3507</strain>
    </source>
</reference>
<gene>
    <name evidence="1" type="ORF">IMZ38_00640</name>
</gene>
<dbReference type="Proteomes" id="UP000593766">
    <property type="component" value="Chromosome"/>
</dbReference>
<evidence type="ECO:0000313" key="1">
    <source>
        <dbReference type="EMBL" id="QOR94494.1"/>
    </source>
</evidence>
<proteinExistence type="predicted"/>
<protein>
    <submittedName>
        <fullName evidence="1">Uncharacterized protein</fullName>
    </submittedName>
</protein>
<dbReference type="GeneID" id="59453880"/>
<dbReference type="KEGG" id="tcs:IMZ38_00640"/>
<sequence length="65" mass="7345">MVNPWRTRLASKPSLHSATSPILSRYFGCIDHSLVENPSSNPLFKLVFHKQLNPFHHHGVLKNAA</sequence>
<dbReference type="EMBL" id="CP063144">
    <property type="protein sequence ID" value="QOR94494.1"/>
    <property type="molecule type" value="Genomic_DNA"/>
</dbReference>
<accession>A0A7M1UU76</accession>